<gene>
    <name evidence="1" type="ORF">ARMSODRAFT_980918</name>
</gene>
<dbReference type="AlphaFoldDB" id="A0A2H3BGF5"/>
<organism evidence="1 2">
    <name type="scientific">Armillaria solidipes</name>
    <dbReference type="NCBI Taxonomy" id="1076256"/>
    <lineage>
        <taxon>Eukaryota</taxon>
        <taxon>Fungi</taxon>
        <taxon>Dikarya</taxon>
        <taxon>Basidiomycota</taxon>
        <taxon>Agaricomycotina</taxon>
        <taxon>Agaricomycetes</taxon>
        <taxon>Agaricomycetidae</taxon>
        <taxon>Agaricales</taxon>
        <taxon>Marasmiineae</taxon>
        <taxon>Physalacriaceae</taxon>
        <taxon>Armillaria</taxon>
    </lineage>
</organism>
<dbReference type="EMBL" id="KZ293469">
    <property type="protein sequence ID" value="PBK62126.1"/>
    <property type="molecule type" value="Genomic_DNA"/>
</dbReference>
<sequence length="161" mass="18463">MLPEIPPDVAFGDLRRRPGPAGQERITLGKDSLLSRLARREILPGQVCLERFHPHGLYHPLAWPEPGLSEIKPVYFSSKFYPEIMSLPSLGLGYYYRAENDKLRHTRMYAIEYGVSISKNDAVDAVIAFVDGDLNCCKRLGRWIRGLIKFQVPSQQQYRFL</sequence>
<name>A0A2H3BGF5_9AGAR</name>
<dbReference type="Proteomes" id="UP000218334">
    <property type="component" value="Unassembled WGS sequence"/>
</dbReference>
<accession>A0A2H3BGF5</accession>
<keyword evidence="2" id="KW-1185">Reference proteome</keyword>
<evidence type="ECO:0000313" key="1">
    <source>
        <dbReference type="EMBL" id="PBK62126.1"/>
    </source>
</evidence>
<evidence type="ECO:0000313" key="2">
    <source>
        <dbReference type="Proteomes" id="UP000218334"/>
    </source>
</evidence>
<proteinExistence type="predicted"/>
<reference evidence="2" key="1">
    <citation type="journal article" date="2017" name="Nat. Ecol. Evol.">
        <title>Genome expansion and lineage-specific genetic innovations in the forest pathogenic fungi Armillaria.</title>
        <authorList>
            <person name="Sipos G."/>
            <person name="Prasanna A.N."/>
            <person name="Walter M.C."/>
            <person name="O'Connor E."/>
            <person name="Balint B."/>
            <person name="Krizsan K."/>
            <person name="Kiss B."/>
            <person name="Hess J."/>
            <person name="Varga T."/>
            <person name="Slot J."/>
            <person name="Riley R."/>
            <person name="Boka B."/>
            <person name="Rigling D."/>
            <person name="Barry K."/>
            <person name="Lee J."/>
            <person name="Mihaltcheva S."/>
            <person name="LaButti K."/>
            <person name="Lipzen A."/>
            <person name="Waldron R."/>
            <person name="Moloney N.M."/>
            <person name="Sperisen C."/>
            <person name="Kredics L."/>
            <person name="Vagvoelgyi C."/>
            <person name="Patrignani A."/>
            <person name="Fitzpatrick D."/>
            <person name="Nagy I."/>
            <person name="Doyle S."/>
            <person name="Anderson J.B."/>
            <person name="Grigoriev I.V."/>
            <person name="Gueldener U."/>
            <person name="Muensterkoetter M."/>
            <person name="Nagy L.G."/>
        </authorList>
    </citation>
    <scope>NUCLEOTIDE SEQUENCE [LARGE SCALE GENOMIC DNA]</scope>
    <source>
        <strain evidence="2">28-4</strain>
    </source>
</reference>
<protein>
    <submittedName>
        <fullName evidence="1">Uncharacterized protein</fullName>
    </submittedName>
</protein>